<keyword evidence="4" id="KW-1185">Reference proteome</keyword>
<accession>A0AAV7RQR9</accession>
<name>A0AAV7RQR9_PLEWA</name>
<feature type="chain" id="PRO_5043753729" description="DOMON domain-containing protein" evidence="1">
    <location>
        <begin position="29"/>
        <end position="140"/>
    </location>
</feature>
<dbReference type="GO" id="GO:0042420">
    <property type="term" value="P:dopamine catabolic process"/>
    <property type="evidence" value="ECO:0007669"/>
    <property type="project" value="TreeGrafter"/>
</dbReference>
<dbReference type="GO" id="GO:0030667">
    <property type="term" value="C:secretory granule membrane"/>
    <property type="evidence" value="ECO:0007669"/>
    <property type="project" value="TreeGrafter"/>
</dbReference>
<protein>
    <recommendedName>
        <fullName evidence="2">DOMON domain-containing protein</fullName>
    </recommendedName>
</protein>
<dbReference type="PANTHER" id="PTHR10157">
    <property type="entry name" value="DOPAMINE BETA HYDROXYLASE RELATED"/>
    <property type="match status" value="1"/>
</dbReference>
<evidence type="ECO:0000313" key="3">
    <source>
        <dbReference type="EMBL" id="KAJ1154614.1"/>
    </source>
</evidence>
<gene>
    <name evidence="3" type="ORF">NDU88_007357</name>
</gene>
<dbReference type="EMBL" id="JANPWB010000009">
    <property type="protein sequence ID" value="KAJ1154614.1"/>
    <property type="molecule type" value="Genomic_DNA"/>
</dbReference>
<dbReference type="GO" id="GO:0042421">
    <property type="term" value="P:norepinephrine biosynthetic process"/>
    <property type="evidence" value="ECO:0007669"/>
    <property type="project" value="TreeGrafter"/>
</dbReference>
<evidence type="ECO:0000256" key="1">
    <source>
        <dbReference type="SAM" id="SignalP"/>
    </source>
</evidence>
<reference evidence="3" key="1">
    <citation type="journal article" date="2022" name="bioRxiv">
        <title>Sequencing and chromosome-scale assembly of the giantPleurodeles waltlgenome.</title>
        <authorList>
            <person name="Brown T."/>
            <person name="Elewa A."/>
            <person name="Iarovenko S."/>
            <person name="Subramanian E."/>
            <person name="Araus A.J."/>
            <person name="Petzold A."/>
            <person name="Susuki M."/>
            <person name="Suzuki K.-i.T."/>
            <person name="Hayashi T."/>
            <person name="Toyoda A."/>
            <person name="Oliveira C."/>
            <person name="Osipova E."/>
            <person name="Leigh N.D."/>
            <person name="Simon A."/>
            <person name="Yun M.H."/>
        </authorList>
    </citation>
    <scope>NUCLEOTIDE SEQUENCE</scope>
    <source>
        <strain evidence="3">20211129_DDA</strain>
        <tissue evidence="3">Liver</tissue>
    </source>
</reference>
<dbReference type="PROSITE" id="PS50836">
    <property type="entry name" value="DOMON"/>
    <property type="match status" value="1"/>
</dbReference>
<dbReference type="GO" id="GO:0004500">
    <property type="term" value="F:dopamine beta-monooxygenase activity"/>
    <property type="evidence" value="ECO:0007669"/>
    <property type="project" value="InterPro"/>
</dbReference>
<dbReference type="InterPro" id="IPR005018">
    <property type="entry name" value="DOMON_domain"/>
</dbReference>
<dbReference type="PANTHER" id="PTHR10157:SF28">
    <property type="entry name" value="DBH-LIKE MONOOXYGENASE PROTEIN 1"/>
    <property type="match status" value="1"/>
</dbReference>
<dbReference type="GO" id="GO:0005615">
    <property type="term" value="C:extracellular space"/>
    <property type="evidence" value="ECO:0007669"/>
    <property type="project" value="TreeGrafter"/>
</dbReference>
<feature type="signal peptide" evidence="1">
    <location>
        <begin position="1"/>
        <end position="28"/>
    </location>
</feature>
<organism evidence="3 4">
    <name type="scientific">Pleurodeles waltl</name>
    <name type="common">Iberian ribbed newt</name>
    <dbReference type="NCBI Taxonomy" id="8319"/>
    <lineage>
        <taxon>Eukaryota</taxon>
        <taxon>Metazoa</taxon>
        <taxon>Chordata</taxon>
        <taxon>Craniata</taxon>
        <taxon>Vertebrata</taxon>
        <taxon>Euteleostomi</taxon>
        <taxon>Amphibia</taxon>
        <taxon>Batrachia</taxon>
        <taxon>Caudata</taxon>
        <taxon>Salamandroidea</taxon>
        <taxon>Salamandridae</taxon>
        <taxon>Pleurodelinae</taxon>
        <taxon>Pleurodeles</taxon>
    </lineage>
</organism>
<dbReference type="GO" id="GO:0005507">
    <property type="term" value="F:copper ion binding"/>
    <property type="evidence" value="ECO:0007669"/>
    <property type="project" value="TreeGrafter"/>
</dbReference>
<evidence type="ECO:0000313" key="4">
    <source>
        <dbReference type="Proteomes" id="UP001066276"/>
    </source>
</evidence>
<evidence type="ECO:0000259" key="2">
    <source>
        <dbReference type="PROSITE" id="PS50836"/>
    </source>
</evidence>
<dbReference type="Proteomes" id="UP001066276">
    <property type="component" value="Chromosome 5"/>
</dbReference>
<proteinExistence type="predicted"/>
<dbReference type="GO" id="GO:0006589">
    <property type="term" value="P:octopamine biosynthetic process"/>
    <property type="evidence" value="ECO:0007669"/>
    <property type="project" value="TreeGrafter"/>
</dbReference>
<dbReference type="AlphaFoldDB" id="A0AAV7RQR9"/>
<keyword evidence="1" id="KW-0732">Signal</keyword>
<dbReference type="InterPro" id="IPR000945">
    <property type="entry name" value="DBH-like"/>
</dbReference>
<dbReference type="Pfam" id="PF03351">
    <property type="entry name" value="DOMON"/>
    <property type="match status" value="1"/>
</dbReference>
<feature type="domain" description="DOMON" evidence="2">
    <location>
        <begin position="43"/>
        <end position="140"/>
    </location>
</feature>
<dbReference type="CDD" id="cd09631">
    <property type="entry name" value="DOMON_DOH"/>
    <property type="match status" value="1"/>
</dbReference>
<sequence>MSASLSALQRQRALSLLYLAALFWPAAQEVAPLGHSAVLDPQGHFLVHWGRQGDRITFLLEVQTLGYVGFGLSTTGAMASADLVIGGVRQDGKPYLQVRAQKGLRASASAQIHRTPSGEATMMAVSFTCSLKLPILHGLH</sequence>
<comment type="caution">
    <text evidence="3">The sequence shown here is derived from an EMBL/GenBank/DDBJ whole genome shotgun (WGS) entry which is preliminary data.</text>
</comment>
<dbReference type="InterPro" id="IPR045266">
    <property type="entry name" value="DOH_DOMON"/>
</dbReference>